<dbReference type="GO" id="GO:0005524">
    <property type="term" value="F:ATP binding"/>
    <property type="evidence" value="ECO:0007669"/>
    <property type="project" value="UniProtKB-KW"/>
</dbReference>
<dbReference type="PANTHER" id="PTHR33463:SF203">
    <property type="entry name" value="AAA+ ATPASE DOMAIN-CONTAINING PROTEIN"/>
    <property type="match status" value="1"/>
</dbReference>
<reference evidence="9" key="1">
    <citation type="submission" date="2020-03" db="EMBL/GenBank/DDBJ databases">
        <title>A high-quality chromosome-level genome assembly of a woody plant with both climbing and erect habits, Rhamnella rubrinervis.</title>
        <authorList>
            <person name="Lu Z."/>
            <person name="Yang Y."/>
            <person name="Zhu X."/>
            <person name="Sun Y."/>
        </authorList>
    </citation>
    <scope>NUCLEOTIDE SEQUENCE</scope>
    <source>
        <strain evidence="9">BYM</strain>
        <tissue evidence="9">Leaf</tissue>
    </source>
</reference>
<dbReference type="Gene3D" id="1.10.10.10">
    <property type="entry name" value="Winged helix-like DNA-binding domain superfamily/Winged helix DNA-binding domain"/>
    <property type="match status" value="1"/>
</dbReference>
<proteinExistence type="inferred from homology"/>
<dbReference type="EMBL" id="VOIH02000009">
    <property type="protein sequence ID" value="KAF3438245.1"/>
    <property type="molecule type" value="Genomic_DNA"/>
</dbReference>
<organism evidence="9 10">
    <name type="scientific">Rhamnella rubrinervis</name>
    <dbReference type="NCBI Taxonomy" id="2594499"/>
    <lineage>
        <taxon>Eukaryota</taxon>
        <taxon>Viridiplantae</taxon>
        <taxon>Streptophyta</taxon>
        <taxon>Embryophyta</taxon>
        <taxon>Tracheophyta</taxon>
        <taxon>Spermatophyta</taxon>
        <taxon>Magnoliopsida</taxon>
        <taxon>eudicotyledons</taxon>
        <taxon>Gunneridae</taxon>
        <taxon>Pentapetalae</taxon>
        <taxon>rosids</taxon>
        <taxon>fabids</taxon>
        <taxon>Rosales</taxon>
        <taxon>Rhamnaceae</taxon>
        <taxon>rhamnoid group</taxon>
        <taxon>Rhamneae</taxon>
        <taxon>Rhamnella</taxon>
    </lineage>
</organism>
<dbReference type="InterPro" id="IPR003593">
    <property type="entry name" value="AAA+_ATPase"/>
</dbReference>
<dbReference type="SMART" id="SM00382">
    <property type="entry name" value="AAA"/>
    <property type="match status" value="1"/>
</dbReference>
<protein>
    <recommendedName>
        <fullName evidence="8">AAA+ ATPase domain-containing protein</fullName>
    </recommendedName>
</protein>
<feature type="domain" description="AAA+ ATPase" evidence="8">
    <location>
        <begin position="169"/>
        <end position="305"/>
    </location>
</feature>
<name>A0A8K0DVV3_9ROSA</name>
<evidence type="ECO:0000256" key="5">
    <source>
        <dbReference type="ARBA" id="ARBA00022821"/>
    </source>
</evidence>
<gene>
    <name evidence="9" type="ORF">FNV43_RR21006</name>
</gene>
<dbReference type="Pfam" id="PF00931">
    <property type="entry name" value="NB-ARC"/>
    <property type="match status" value="1"/>
</dbReference>
<dbReference type="Gene3D" id="1.10.8.430">
    <property type="entry name" value="Helical domain of apoptotic protease-activating factors"/>
    <property type="match status" value="1"/>
</dbReference>
<evidence type="ECO:0000256" key="7">
    <source>
        <dbReference type="SAM" id="MobiDB-lite"/>
    </source>
</evidence>
<dbReference type="InterPro" id="IPR002182">
    <property type="entry name" value="NB-ARC"/>
</dbReference>
<comment type="similarity">
    <text evidence="1">Belongs to the disease resistance NB-LRR family.</text>
</comment>
<dbReference type="PRINTS" id="PR00364">
    <property type="entry name" value="DISEASERSIST"/>
</dbReference>
<feature type="region of interest" description="Disordered" evidence="7">
    <location>
        <begin position="1283"/>
        <end position="1311"/>
    </location>
</feature>
<dbReference type="PANTHER" id="PTHR33463">
    <property type="entry name" value="NB-ARC DOMAIN-CONTAINING PROTEIN-RELATED"/>
    <property type="match status" value="1"/>
</dbReference>
<keyword evidence="2" id="KW-0433">Leucine-rich repeat</keyword>
<dbReference type="InterPro" id="IPR057135">
    <property type="entry name" value="At4g27190-like_LRR"/>
</dbReference>
<evidence type="ECO:0000259" key="8">
    <source>
        <dbReference type="SMART" id="SM00382"/>
    </source>
</evidence>
<comment type="caution">
    <text evidence="9">The sequence shown here is derived from an EMBL/GenBank/DDBJ whole genome shotgun (WGS) entry which is preliminary data.</text>
</comment>
<dbReference type="Pfam" id="PF23247">
    <property type="entry name" value="LRR_RPS2"/>
    <property type="match status" value="1"/>
</dbReference>
<dbReference type="GO" id="GO:0043531">
    <property type="term" value="F:ADP binding"/>
    <property type="evidence" value="ECO:0007669"/>
    <property type="project" value="InterPro"/>
</dbReference>
<keyword evidence="3" id="KW-0677">Repeat</keyword>
<dbReference type="Gene3D" id="3.40.50.300">
    <property type="entry name" value="P-loop containing nucleotide triphosphate hydrolases"/>
    <property type="match status" value="1"/>
</dbReference>
<evidence type="ECO:0000256" key="4">
    <source>
        <dbReference type="ARBA" id="ARBA00022741"/>
    </source>
</evidence>
<dbReference type="InterPro" id="IPR027417">
    <property type="entry name" value="P-loop_NTPase"/>
</dbReference>
<evidence type="ECO:0000313" key="10">
    <source>
        <dbReference type="Proteomes" id="UP000796880"/>
    </source>
</evidence>
<evidence type="ECO:0000256" key="1">
    <source>
        <dbReference type="ARBA" id="ARBA00008894"/>
    </source>
</evidence>
<dbReference type="SUPFAM" id="SSF52058">
    <property type="entry name" value="L domain-like"/>
    <property type="match status" value="1"/>
</dbReference>
<keyword evidence="6" id="KW-0067">ATP-binding</keyword>
<keyword evidence="5" id="KW-0611">Plant defense</keyword>
<keyword evidence="4" id="KW-0547">Nucleotide-binding</keyword>
<keyword evidence="10" id="KW-1185">Reference proteome</keyword>
<dbReference type="FunFam" id="3.40.50.300:FF:001091">
    <property type="entry name" value="Probable disease resistance protein At1g61300"/>
    <property type="match status" value="1"/>
</dbReference>
<sequence length="1380" mass="155662">MDILTSIVTKVAELLVEPAGRQLGYLICSEGKIMALTEETEKLKVKRGAIQLSMDEATTQLEVISPEVKRWVSEVDKIMNEVGKFLEEDVKLNKMCFNGWCPNLKLRHSLGRKAKKHTEVVLKLHQDGKFGRISYPAPPTGMHLVPSMKAFDSRTKILKHVMEAVRDKNIYIIAICGMGGIGKTTMAKEVARRAQAEKLFGAVVMAVVSQNPNVTKIQGELADALDFKLKKETESGRANELRRKIQETEKILIVLDDIWERLDLEAVGIPSESEHPRCKILLTSRNEEVARTQMRSQKTFIIQVLSENEAWELFEVVAGPSINNHGLRPIAKQIASECKGLPVAIVTVGRALEEKGKEEWNDALLQLRKSIARNISAEVGANVFSSIELSYTFLRSEEAKSCFLLCCLFPEDHDIPIETLVKYGKGLRLFENIDAMEEARNRVHTLVQTLKRCFLLLDSNKSGCVKLHDVVRDVAISIASRKEHGFVVRCTNEIEKWPEIDTWENCTTISVVTNKIKKHLDRLVCPKLKLLHLSTEFLHRQEFNDNFFRGMEKLEVLAFRNIVIQSLPPPLQVLQNMRTLRLENCVLKDISSIGALVKLKILSLFGSKIQELPREIGHLQHLKLLDITECKQLDRIPPGVLSSLTSLEELYMYRSFSEWSPIQGNEEKMCASVDELISLSDHLKVLEVRIPQVQFLGPSSVLFNKLARFKIAISNYYGLSESCLFENYLRFEGGDTKSMTKCGIHLLLNKCERLELIHVESLKNVTQLNEDGLSELLKVLKITNCRDMEYLTNLTSKCTHQAAPFALLEELEIKDMDNLKGLCHPDLLHLQRDPTTRFQLFYNLTSVDLFYCHKVQYVFSTSIARGSIPQLQSLLVWLCDEIEGVVYKETEESDDSNIISADMIVFPKLASVRFEWLRSLISLYRAMDDIDAKLVSFNCNNWLPSLQSLDVKDCDKLRVVFYFDGLVVGLLPEKEKTNTTQLVAAQLIGQEEDHLHGNDHRFQCLGCLQVPTPVRKHKPDQGNVKTVQRSSHLDLQVEVGLAAVDRDDGVILHHLEIVHVSSCQSVGVIFDFGGGQGPFPPVLNNLNELSLHYLPELMHIWNITKKGVHQLAITNGFQNLRVISVYGCGRLRCIFSPSIAKLLVMLESISVGDCESVQAVIDVAKEGEEKQEKQEGNAIAFPHLRSIGLKRLGNLSCFCDQPNSTFGFPSLQNIYIENCPKLETFVKAATMSAKDSPMVEHVWVDNKEIFDHKGPGDLNTTIHQNVQLKQEKRRQWEKLMQQVEESSENSTPSVRLAANQPKSGFPLKTPLKTSSSFSSRLEAELDSKIGSFTLRDRRDASAATASSCSSEAKCKRGIDCDGLLYDILWSPNGKNVLDEK</sequence>
<dbReference type="InterPro" id="IPR036388">
    <property type="entry name" value="WH-like_DNA-bd_sf"/>
</dbReference>
<dbReference type="InterPro" id="IPR032675">
    <property type="entry name" value="LRR_dom_sf"/>
</dbReference>
<evidence type="ECO:0000256" key="6">
    <source>
        <dbReference type="ARBA" id="ARBA00022840"/>
    </source>
</evidence>
<dbReference type="InterPro" id="IPR055414">
    <property type="entry name" value="LRR_R13L4/SHOC2-like"/>
</dbReference>
<dbReference type="SUPFAM" id="SSF52540">
    <property type="entry name" value="P-loop containing nucleoside triphosphate hydrolases"/>
    <property type="match status" value="1"/>
</dbReference>
<evidence type="ECO:0000256" key="2">
    <source>
        <dbReference type="ARBA" id="ARBA00022614"/>
    </source>
</evidence>
<evidence type="ECO:0000313" key="9">
    <source>
        <dbReference type="EMBL" id="KAF3438245.1"/>
    </source>
</evidence>
<dbReference type="InterPro" id="IPR042197">
    <property type="entry name" value="Apaf_helical"/>
</dbReference>
<dbReference type="Proteomes" id="UP000796880">
    <property type="component" value="Unassembled WGS sequence"/>
</dbReference>
<dbReference type="Gene3D" id="3.80.10.10">
    <property type="entry name" value="Ribonuclease Inhibitor"/>
    <property type="match status" value="2"/>
</dbReference>
<dbReference type="OrthoDB" id="1193566at2759"/>
<dbReference type="GO" id="GO:0006952">
    <property type="term" value="P:defense response"/>
    <property type="evidence" value="ECO:0007669"/>
    <property type="project" value="UniProtKB-KW"/>
</dbReference>
<dbReference type="InterPro" id="IPR050905">
    <property type="entry name" value="Plant_NBS-LRR"/>
</dbReference>
<evidence type="ECO:0000256" key="3">
    <source>
        <dbReference type="ARBA" id="ARBA00022737"/>
    </source>
</evidence>
<accession>A0A8K0DVV3</accession>
<dbReference type="Pfam" id="PF23598">
    <property type="entry name" value="LRR_14"/>
    <property type="match status" value="1"/>
</dbReference>